<evidence type="ECO:0000259" key="2">
    <source>
        <dbReference type="Pfam" id="PF13439"/>
    </source>
</evidence>
<protein>
    <submittedName>
        <fullName evidence="3">Glycosyltransferase family 4 protein</fullName>
    </submittedName>
</protein>
<name>A0A558AXB0_9STAP</name>
<sequence>MKLLYIVFFNAPMGGLHENVYASALYMKKHGCEVHVVSKPGLLQERLESHGINTIPTDFSSVEETLESIENTSVNFDLIHFHPGRSKHAALKYGRKYEIPMVETYHGMWADELRKHIRHLSAVITVSEGVKGYLQNSISKYHERYYVMPNGYDTERFNQPIFHTNDSSELNIGLITRLDQDKQFIMDIMLLAVNHLRKNTRFKLNIHIIGDGTLKDEFVELCTSLLKNSNHEIIFKGWLVDKALEKAYLDCDIIIAPGRSAIEGMACGKPVISVGSKNYVGLIKNDNWQKGVHNNFGGAGQRFLNYEIGHVENDLDHLLEAPERIRTLGEFSRKIALQFFDADKINQELFDLYKIILKAEEVKKTLGYD</sequence>
<organism evidence="3 4">
    <name type="scientific">Salinicoccus cyprini</name>
    <dbReference type="NCBI Taxonomy" id="2493691"/>
    <lineage>
        <taxon>Bacteria</taxon>
        <taxon>Bacillati</taxon>
        <taxon>Bacillota</taxon>
        <taxon>Bacilli</taxon>
        <taxon>Bacillales</taxon>
        <taxon>Staphylococcaceae</taxon>
        <taxon>Salinicoccus</taxon>
    </lineage>
</organism>
<dbReference type="PANTHER" id="PTHR45947:SF3">
    <property type="entry name" value="SULFOQUINOVOSYL TRANSFERASE SQD2"/>
    <property type="match status" value="1"/>
</dbReference>
<dbReference type="SUPFAM" id="SSF53756">
    <property type="entry name" value="UDP-Glycosyltransferase/glycogen phosphorylase"/>
    <property type="match status" value="1"/>
</dbReference>
<dbReference type="RefSeq" id="WP_145284507.1">
    <property type="nucleotide sequence ID" value="NZ_VMSJ01000001.1"/>
</dbReference>
<gene>
    <name evidence="3" type="ORF">FO441_01000</name>
</gene>
<keyword evidence="4" id="KW-1185">Reference proteome</keyword>
<dbReference type="InterPro" id="IPR001296">
    <property type="entry name" value="Glyco_trans_1"/>
</dbReference>
<keyword evidence="3" id="KW-0808">Transferase</keyword>
<dbReference type="CDD" id="cd03801">
    <property type="entry name" value="GT4_PimA-like"/>
    <property type="match status" value="1"/>
</dbReference>
<dbReference type="AlphaFoldDB" id="A0A558AXB0"/>
<feature type="domain" description="Glycosyl transferase family 1" evidence="1">
    <location>
        <begin position="187"/>
        <end position="287"/>
    </location>
</feature>
<dbReference type="PANTHER" id="PTHR45947">
    <property type="entry name" value="SULFOQUINOVOSYL TRANSFERASE SQD2"/>
    <property type="match status" value="1"/>
</dbReference>
<evidence type="ECO:0000313" key="4">
    <source>
        <dbReference type="Proteomes" id="UP000315103"/>
    </source>
</evidence>
<dbReference type="Gene3D" id="3.40.50.2000">
    <property type="entry name" value="Glycogen Phosphorylase B"/>
    <property type="match status" value="2"/>
</dbReference>
<dbReference type="Pfam" id="PF00534">
    <property type="entry name" value="Glycos_transf_1"/>
    <property type="match status" value="1"/>
</dbReference>
<dbReference type="Pfam" id="PF13439">
    <property type="entry name" value="Glyco_transf_4"/>
    <property type="match status" value="1"/>
</dbReference>
<dbReference type="InterPro" id="IPR050194">
    <property type="entry name" value="Glycosyltransferase_grp1"/>
</dbReference>
<comment type="caution">
    <text evidence="3">The sequence shown here is derived from an EMBL/GenBank/DDBJ whole genome shotgun (WGS) entry which is preliminary data.</text>
</comment>
<evidence type="ECO:0000259" key="1">
    <source>
        <dbReference type="Pfam" id="PF00534"/>
    </source>
</evidence>
<feature type="domain" description="Glycosyltransferase subfamily 4-like N-terminal" evidence="2">
    <location>
        <begin position="14"/>
        <end position="156"/>
    </location>
</feature>
<dbReference type="InterPro" id="IPR028098">
    <property type="entry name" value="Glyco_trans_4-like_N"/>
</dbReference>
<dbReference type="OrthoDB" id="59694at2"/>
<accession>A0A558AXB0</accession>
<dbReference type="GO" id="GO:0016758">
    <property type="term" value="F:hexosyltransferase activity"/>
    <property type="evidence" value="ECO:0007669"/>
    <property type="project" value="TreeGrafter"/>
</dbReference>
<reference evidence="3 4" key="1">
    <citation type="submission" date="2019-07" db="EMBL/GenBank/DDBJ databases">
        <title>Salinicoccus cyprini sp. nov., isolated from gastro-intestinal tract of mirror carp, Cyprinus carpio var. specularis, collected from Gobind Sagar Reservoir, Himachal Pradesh, India.</title>
        <authorList>
            <person name="Talwar C."/>
            <person name="Singh A.K."/>
            <person name="Lal R."/>
            <person name="Negi R.K."/>
        </authorList>
    </citation>
    <scope>NUCLEOTIDE SEQUENCE [LARGE SCALE GENOMIC DNA]</scope>
    <source>
        <strain evidence="3 4">CT19</strain>
    </source>
</reference>
<dbReference type="EMBL" id="VMSJ01000001">
    <property type="protein sequence ID" value="TVT28889.1"/>
    <property type="molecule type" value="Genomic_DNA"/>
</dbReference>
<dbReference type="Proteomes" id="UP000315103">
    <property type="component" value="Unassembled WGS sequence"/>
</dbReference>
<evidence type="ECO:0000313" key="3">
    <source>
        <dbReference type="EMBL" id="TVT28889.1"/>
    </source>
</evidence>
<proteinExistence type="predicted"/>